<name>A0A5J6WK52_MORMI</name>
<gene>
    <name evidence="4" type="ORF">FR932_12035</name>
</gene>
<dbReference type="OrthoDB" id="5645220at2"/>
<evidence type="ECO:0000313" key="4">
    <source>
        <dbReference type="EMBL" id="QFI38526.1"/>
    </source>
</evidence>
<dbReference type="Gene3D" id="2.40.50.100">
    <property type="match status" value="1"/>
</dbReference>
<feature type="coiled-coil region" evidence="3">
    <location>
        <begin position="109"/>
        <end position="136"/>
    </location>
</feature>
<dbReference type="PANTHER" id="PTHR32347">
    <property type="entry name" value="EFFLUX SYSTEM COMPONENT YKNX-RELATED"/>
    <property type="match status" value="1"/>
</dbReference>
<evidence type="ECO:0000313" key="5">
    <source>
        <dbReference type="Proteomes" id="UP000327424"/>
    </source>
</evidence>
<feature type="coiled-coil region" evidence="3">
    <location>
        <begin position="168"/>
        <end position="223"/>
    </location>
</feature>
<evidence type="ECO:0000256" key="1">
    <source>
        <dbReference type="ARBA" id="ARBA00004196"/>
    </source>
</evidence>
<dbReference type="Proteomes" id="UP000327424">
    <property type="component" value="Chromosome"/>
</dbReference>
<accession>A0A5J6WK52</accession>
<dbReference type="Gene3D" id="2.40.30.170">
    <property type="match status" value="1"/>
</dbReference>
<dbReference type="SUPFAM" id="SSF111369">
    <property type="entry name" value="HlyD-like secretion proteins"/>
    <property type="match status" value="1"/>
</dbReference>
<keyword evidence="2 3" id="KW-0175">Coiled coil</keyword>
<dbReference type="AlphaFoldDB" id="A0A5J6WK52"/>
<protein>
    <submittedName>
        <fullName evidence="4">HlyD family secretion protein</fullName>
    </submittedName>
</protein>
<evidence type="ECO:0000256" key="3">
    <source>
        <dbReference type="SAM" id="Coils"/>
    </source>
</evidence>
<dbReference type="InterPro" id="IPR050465">
    <property type="entry name" value="UPF0194_transport"/>
</dbReference>
<reference evidence="4 5" key="1">
    <citation type="submission" date="2019-09" db="EMBL/GenBank/DDBJ databases">
        <title>Hybrid Assembly of the complete Genome of the Deep-Sea Bacterium Moritella marina from long Nanopore and Illumina reads.</title>
        <authorList>
            <person name="Magin S."/>
            <person name="Georgoulis A."/>
            <person name="Papadimitriou K."/>
            <person name="Iliakis G."/>
            <person name="Vorgias C.E."/>
        </authorList>
    </citation>
    <scope>NUCLEOTIDE SEQUENCE [LARGE SCALE GENOMIC DNA]</scope>
    <source>
        <strain evidence="4 5">MP-1</strain>
    </source>
</reference>
<dbReference type="GO" id="GO:0030313">
    <property type="term" value="C:cell envelope"/>
    <property type="evidence" value="ECO:0007669"/>
    <property type="project" value="UniProtKB-SubCell"/>
</dbReference>
<dbReference type="EMBL" id="CP044399">
    <property type="protein sequence ID" value="QFI38526.1"/>
    <property type="molecule type" value="Genomic_DNA"/>
</dbReference>
<comment type="subcellular location">
    <subcellularLocation>
        <location evidence="1">Cell envelope</location>
    </subcellularLocation>
</comment>
<dbReference type="RefSeq" id="WP_019442982.1">
    <property type="nucleotide sequence ID" value="NZ_ALOE01000038.1"/>
</dbReference>
<dbReference type="Gene3D" id="2.40.420.20">
    <property type="match status" value="1"/>
</dbReference>
<dbReference type="PANTHER" id="PTHR32347:SF23">
    <property type="entry name" value="BLL5650 PROTEIN"/>
    <property type="match status" value="1"/>
</dbReference>
<evidence type="ECO:0000256" key="2">
    <source>
        <dbReference type="ARBA" id="ARBA00023054"/>
    </source>
</evidence>
<dbReference type="Gene3D" id="1.10.287.470">
    <property type="entry name" value="Helix hairpin bin"/>
    <property type="match status" value="1"/>
</dbReference>
<dbReference type="KEGG" id="mmaa:FR932_12035"/>
<proteinExistence type="predicted"/>
<keyword evidence="5" id="KW-1185">Reference proteome</keyword>
<sequence>MKKSKLLWLPIGVAAGLGIMAINNAIMKKDVLLEVIEPAQSVYVSQIQTQRIAPAVKGYGNVVAKNKWQGITEVSGKVIYKNERLQRGTFINAGVELLRIDPASYQLNLITAQANLDNINSEVEKLDIEEQRLTRSYQVEKKTLALEEKEYQRNIKLNKKGTISASSLEQQERVLYNTQLQLNDLKAQVNQLPARQKALEAQIAQAQSQVDQAQLDLENTIITMPFDGRIIDVSAELQQFVSTGASLMLAHDVSKLEVEAKMPTSQLSRLIHSLKQDQEILDNLNAVPDIAIANLTAQITLRNSSSETHWQGKVTRILGEIDARLGTAGLVVEADFDFLEFIKRNDPTASPIISGMFVEVTVNGQAQQHLTVPLQALHNNRLYLVDEENRLQLQEVEVLFIRDQVAAIKAKGLKANALDTSVLKAGQQIVLSDIIPVASGLKLTPVVWAEDK</sequence>
<organism evidence="4 5">
    <name type="scientific">Moritella marina ATCC 15381</name>
    <dbReference type="NCBI Taxonomy" id="1202962"/>
    <lineage>
        <taxon>Bacteria</taxon>
        <taxon>Pseudomonadati</taxon>
        <taxon>Pseudomonadota</taxon>
        <taxon>Gammaproteobacteria</taxon>
        <taxon>Alteromonadales</taxon>
        <taxon>Moritellaceae</taxon>
        <taxon>Moritella</taxon>
    </lineage>
</organism>